<dbReference type="AlphaFoldDB" id="A0A139X0D4"/>
<dbReference type="Gene3D" id="2.60.40.790">
    <property type="match status" value="1"/>
</dbReference>
<dbReference type="RefSeq" id="WP_017749842.1">
    <property type="nucleotide sequence ID" value="NZ_KQ976354.1"/>
</dbReference>
<dbReference type="Proteomes" id="UP000076925">
    <property type="component" value="Unassembled WGS sequence"/>
</dbReference>
<accession>A0A139X0D4</accession>
<evidence type="ECO:0000259" key="3">
    <source>
        <dbReference type="PROSITE" id="PS01031"/>
    </source>
</evidence>
<evidence type="ECO:0000313" key="4">
    <source>
        <dbReference type="EMBL" id="KYC38093.1"/>
    </source>
</evidence>
<protein>
    <submittedName>
        <fullName evidence="4">Heat-shock protein Hsp20</fullName>
    </submittedName>
</protein>
<feature type="domain" description="SHSP" evidence="3">
    <location>
        <begin position="15"/>
        <end position="127"/>
    </location>
</feature>
<sequence>MDQVFDELSAQTGDPSTTAWSPAVELIDAGDNLIFRAQLPGISTQDLDVQVTRDAISLSGERKYLHDSNNVNSLHSEFRYGKFQRVLNLPFPVQNEKVQADYRDGILTLTLPKVESVRNRVVKINLGELSASGESKTLNTSSTTAE</sequence>
<keyword evidence="5" id="KW-1185">Reference proteome</keyword>
<comment type="caution">
    <text evidence="4">The sequence shown here is derived from an EMBL/GenBank/DDBJ whole genome shotgun (WGS) entry which is preliminary data.</text>
</comment>
<reference evidence="4 5" key="1">
    <citation type="journal article" date="2013" name="Genome Biol. Evol.">
        <title>Genomes of Stigonematalean cyanobacteria (subsection V) and the evolution of oxygenic photosynthesis from prokaryotes to plastids.</title>
        <authorList>
            <person name="Dagan T."/>
            <person name="Roettger M."/>
            <person name="Stucken K."/>
            <person name="Landan G."/>
            <person name="Koch R."/>
            <person name="Major P."/>
            <person name="Gould S.B."/>
            <person name="Goremykin V.V."/>
            <person name="Rippka R."/>
            <person name="Tandeau de Marsac N."/>
            <person name="Gugger M."/>
            <person name="Lockhart P.J."/>
            <person name="Allen J.F."/>
            <person name="Brune I."/>
            <person name="Maus I."/>
            <person name="Puhler A."/>
            <person name="Martin W.F."/>
        </authorList>
    </citation>
    <scope>NUCLEOTIDE SEQUENCE [LARGE SCALE GENOMIC DNA]</scope>
    <source>
        <strain evidence="4 5">PCC 7110</strain>
    </source>
</reference>
<dbReference type="OrthoDB" id="9811615at2"/>
<dbReference type="InterPro" id="IPR008978">
    <property type="entry name" value="HSP20-like_chaperone"/>
</dbReference>
<evidence type="ECO:0000313" key="5">
    <source>
        <dbReference type="Proteomes" id="UP000076925"/>
    </source>
</evidence>
<dbReference type="PANTHER" id="PTHR11527">
    <property type="entry name" value="HEAT-SHOCK PROTEIN 20 FAMILY MEMBER"/>
    <property type="match status" value="1"/>
</dbReference>
<proteinExistence type="inferred from homology"/>
<comment type="similarity">
    <text evidence="1 2">Belongs to the small heat shock protein (HSP20) family.</text>
</comment>
<organism evidence="4 5">
    <name type="scientific">Scytonema hofmannii PCC 7110</name>
    <dbReference type="NCBI Taxonomy" id="128403"/>
    <lineage>
        <taxon>Bacteria</taxon>
        <taxon>Bacillati</taxon>
        <taxon>Cyanobacteriota</taxon>
        <taxon>Cyanophyceae</taxon>
        <taxon>Nostocales</taxon>
        <taxon>Scytonemataceae</taxon>
        <taxon>Scytonema</taxon>
    </lineage>
</organism>
<dbReference type="CDD" id="cd06464">
    <property type="entry name" value="ACD_sHsps-like"/>
    <property type="match status" value="1"/>
</dbReference>
<dbReference type="EMBL" id="ANNX02000042">
    <property type="protein sequence ID" value="KYC38093.1"/>
    <property type="molecule type" value="Genomic_DNA"/>
</dbReference>
<dbReference type="STRING" id="128403.WA1_37720"/>
<dbReference type="InterPro" id="IPR031107">
    <property type="entry name" value="Small_HSP"/>
</dbReference>
<evidence type="ECO:0000256" key="2">
    <source>
        <dbReference type="RuleBase" id="RU003616"/>
    </source>
</evidence>
<dbReference type="Pfam" id="PF00011">
    <property type="entry name" value="HSP20"/>
    <property type="match status" value="1"/>
</dbReference>
<dbReference type="SUPFAM" id="SSF49764">
    <property type="entry name" value="HSP20-like chaperones"/>
    <property type="match status" value="1"/>
</dbReference>
<dbReference type="PROSITE" id="PS01031">
    <property type="entry name" value="SHSP"/>
    <property type="match status" value="1"/>
</dbReference>
<name>A0A139X0D4_9CYAN</name>
<dbReference type="InterPro" id="IPR002068">
    <property type="entry name" value="A-crystallin/Hsp20_dom"/>
</dbReference>
<evidence type="ECO:0000256" key="1">
    <source>
        <dbReference type="PROSITE-ProRule" id="PRU00285"/>
    </source>
</evidence>
<gene>
    <name evidence="4" type="ORF">WA1_37720</name>
</gene>